<sequence>MLAADAAPASLAGLEVVDRRGERLGRVRQVYRDGDRLGWVGVRGNLFGTEEVLVPLDGAVLEDDVVAVTVPRSRFAAAPRRRPDARLADGERAEVRAFWSEPVAEAEAAATPAEAAAGGSGPDAPAEEAGVMTASEERLRVETERVPRTRVRLQKVVVTEQRTLTVPVRREEYRLIREPIEGAAPVEGAVIGPEEQEVVLYEERVVVTTEVVPVERIRLVKEEVVDRREVTGEVRRERIDLVSEAGAVALPAALPDEVEDPVEPVVEAVEVDEVPPAAGELEAPAQPAPTASAARATSTKRATSSRSPRRAGSTPARSSTSAAADAPPSTGASD</sequence>
<dbReference type="Proteomes" id="UP000265742">
    <property type="component" value="Unassembled WGS sequence"/>
</dbReference>
<dbReference type="SUPFAM" id="SSF50346">
    <property type="entry name" value="PRC-barrel domain"/>
    <property type="match status" value="1"/>
</dbReference>
<accession>A0A3A1U306</accession>
<keyword evidence="5" id="KW-1185">Reference proteome</keyword>
<dbReference type="Pfam" id="PF05239">
    <property type="entry name" value="PRC"/>
    <property type="match status" value="1"/>
</dbReference>
<feature type="region of interest" description="Disordered" evidence="1">
    <location>
        <begin position="259"/>
        <end position="334"/>
    </location>
</feature>
<evidence type="ECO:0000313" key="5">
    <source>
        <dbReference type="Proteomes" id="UP000265742"/>
    </source>
</evidence>
<dbReference type="InterPro" id="IPR011033">
    <property type="entry name" value="PRC_barrel-like_sf"/>
</dbReference>
<protein>
    <submittedName>
        <fullName evidence="4">DUF2382 domain-containing protein</fullName>
    </submittedName>
</protein>
<feature type="domain" description="DUF2382" evidence="3">
    <location>
        <begin position="132"/>
        <end position="240"/>
    </location>
</feature>
<proteinExistence type="predicted"/>
<dbReference type="Pfam" id="PF09557">
    <property type="entry name" value="DUF2382"/>
    <property type="match status" value="1"/>
</dbReference>
<dbReference type="InterPro" id="IPR019060">
    <property type="entry name" value="DUF2382"/>
</dbReference>
<dbReference type="InterPro" id="IPR052967">
    <property type="entry name" value="Stress_Response_Assoc"/>
</dbReference>
<comment type="caution">
    <text evidence="4">The sequence shown here is derived from an EMBL/GenBank/DDBJ whole genome shotgun (WGS) entry which is preliminary data.</text>
</comment>
<evidence type="ECO:0000256" key="1">
    <source>
        <dbReference type="SAM" id="MobiDB-lite"/>
    </source>
</evidence>
<dbReference type="EMBL" id="QXTG01000001">
    <property type="protein sequence ID" value="RIX30782.1"/>
    <property type="molecule type" value="Genomic_DNA"/>
</dbReference>
<gene>
    <name evidence="4" type="ORF">D1781_05100</name>
</gene>
<reference evidence="5" key="1">
    <citation type="submission" date="2018-09" db="EMBL/GenBank/DDBJ databases">
        <authorList>
            <person name="Kim I."/>
        </authorList>
    </citation>
    <scope>NUCLEOTIDE SEQUENCE [LARGE SCALE GENOMIC DNA]</scope>
    <source>
        <strain evidence="5">DD4a</strain>
    </source>
</reference>
<evidence type="ECO:0000259" key="3">
    <source>
        <dbReference type="Pfam" id="PF09557"/>
    </source>
</evidence>
<feature type="domain" description="PRC-barrel" evidence="2">
    <location>
        <begin position="10"/>
        <end position="73"/>
    </location>
</feature>
<dbReference type="PANTHER" id="PTHR38463:SF1">
    <property type="entry name" value="STRESS RESPONSE PROTEIN YSNF"/>
    <property type="match status" value="1"/>
</dbReference>
<feature type="region of interest" description="Disordered" evidence="1">
    <location>
        <begin position="107"/>
        <end position="138"/>
    </location>
</feature>
<name>A0A3A1U306_9MICO</name>
<dbReference type="AlphaFoldDB" id="A0A3A1U306"/>
<dbReference type="InterPro" id="IPR027275">
    <property type="entry name" value="PRC-brl_dom"/>
</dbReference>
<dbReference type="PANTHER" id="PTHR38463">
    <property type="entry name" value="STRESS RESPONSE PROTEIN YSNF"/>
    <property type="match status" value="1"/>
</dbReference>
<evidence type="ECO:0000313" key="4">
    <source>
        <dbReference type="EMBL" id="RIX30782.1"/>
    </source>
</evidence>
<feature type="compositionally biased region" description="Low complexity" evidence="1">
    <location>
        <begin position="263"/>
        <end position="334"/>
    </location>
</feature>
<organism evidence="4 5">
    <name type="scientific">Amnibacterium setariae</name>
    <dbReference type="NCBI Taxonomy" id="2306585"/>
    <lineage>
        <taxon>Bacteria</taxon>
        <taxon>Bacillati</taxon>
        <taxon>Actinomycetota</taxon>
        <taxon>Actinomycetes</taxon>
        <taxon>Micrococcales</taxon>
        <taxon>Microbacteriaceae</taxon>
        <taxon>Amnibacterium</taxon>
    </lineage>
</organism>
<evidence type="ECO:0000259" key="2">
    <source>
        <dbReference type="Pfam" id="PF05239"/>
    </source>
</evidence>
<feature type="compositionally biased region" description="Low complexity" evidence="1">
    <location>
        <begin position="107"/>
        <end position="130"/>
    </location>
</feature>